<proteinExistence type="predicted"/>
<feature type="compositionally biased region" description="Basic and acidic residues" evidence="3">
    <location>
        <begin position="1"/>
        <end position="32"/>
    </location>
</feature>
<feature type="region of interest" description="Disordered" evidence="3">
    <location>
        <begin position="1"/>
        <end position="485"/>
    </location>
</feature>
<name>A0A2S5B673_9BASI</name>
<dbReference type="AlphaFoldDB" id="A0A2S5B673"/>
<feature type="compositionally biased region" description="Low complexity" evidence="3">
    <location>
        <begin position="263"/>
        <end position="285"/>
    </location>
</feature>
<evidence type="ECO:0000256" key="3">
    <source>
        <dbReference type="SAM" id="MobiDB-lite"/>
    </source>
</evidence>
<accession>A0A2S5B673</accession>
<feature type="compositionally biased region" description="Polar residues" evidence="3">
    <location>
        <begin position="178"/>
        <end position="201"/>
    </location>
</feature>
<feature type="compositionally biased region" description="Low complexity" evidence="3">
    <location>
        <begin position="66"/>
        <end position="77"/>
    </location>
</feature>
<feature type="region of interest" description="Disordered" evidence="3">
    <location>
        <begin position="621"/>
        <end position="646"/>
    </location>
</feature>
<evidence type="ECO:0000256" key="2">
    <source>
        <dbReference type="ARBA" id="ARBA00023242"/>
    </source>
</evidence>
<dbReference type="GO" id="GO:0005634">
    <property type="term" value="C:nucleus"/>
    <property type="evidence" value="ECO:0007669"/>
    <property type="project" value="UniProtKB-SubCell"/>
</dbReference>
<sequence>MSSLRQELKQFEAAFRKEHGKDPSPQDIRARPDIGIIILLPLSNTRNGSADSPRKYKQYQREKSAAKGGKPPSSASSQSTSDRPVASTSTAPANPFKTPTKPKSRSRATRPAEAGPEGPSSDVLMGPASPSQRLSAGSSRSRPASQTTASTESKAPTSQERYVVANSPSKLRALAALHSTSGSPNKRSSATGLASTASDSSRPAAPPLFFESLQAKSAGQASSQKKAANPFASPQKGAFGAFEREERERLRAKRAELKKQRRVSSSSSVLGKGATSAGAGWGTATVVPADERTPFARSASRSSASGMDLDEVDDFFGGGGASRQRSPREEGQGGALGDGEQQYEEDESLGPSPVKPATGSASLGSDLAPPFRPFQPLIPDRPPPSSTSSSTRQPSQPPSARPRPFLAPLPTSQTGVVSSVALKSESTVPQKRADPSDRADAFHADQAEKPDAKRKKVAGGTKVPESATSTANGKGKGTAKRAAKAVAVGAVQRGPIGEIVVEVGGSDEGEDEESESSAASGSDAEAEGGAQRVKKKRVRKPTERIVIHDKAAMARQKALERQERYREREGGGDDDGDAADEEGELEAIDVSTTRDEDRQALEDDFPDTSLFGPARQVDLLAKLGARPRSRSRSRSPSTREADEQAALAASLPADLAEILSLRMSPSKAHVSSAKARQVARILGEPSGRRATGRTKPGGLLDFASDDEDGVGRAEDDAEGDDDWDEEVDGWEGAGEAMDGYYSGGEY</sequence>
<dbReference type="Pfam" id="PF11719">
    <property type="entry name" value="Drc1-Sld2"/>
    <property type="match status" value="1"/>
</dbReference>
<evidence type="ECO:0008006" key="6">
    <source>
        <dbReference type="Google" id="ProtNLM"/>
    </source>
</evidence>
<feature type="compositionally biased region" description="Polar residues" evidence="3">
    <location>
        <begin position="78"/>
        <end position="92"/>
    </location>
</feature>
<organism evidence="4 5">
    <name type="scientific">Rhodotorula taiwanensis</name>
    <dbReference type="NCBI Taxonomy" id="741276"/>
    <lineage>
        <taxon>Eukaryota</taxon>
        <taxon>Fungi</taxon>
        <taxon>Dikarya</taxon>
        <taxon>Basidiomycota</taxon>
        <taxon>Pucciniomycotina</taxon>
        <taxon>Microbotryomycetes</taxon>
        <taxon>Sporidiobolales</taxon>
        <taxon>Sporidiobolaceae</taxon>
        <taxon>Rhodotorula</taxon>
    </lineage>
</organism>
<gene>
    <name evidence="4" type="ORF">BMF94_4586</name>
</gene>
<comment type="subcellular location">
    <subcellularLocation>
        <location evidence="1">Nucleus</location>
    </subcellularLocation>
</comment>
<dbReference type="OrthoDB" id="2528141at2759"/>
<feature type="compositionally biased region" description="Acidic residues" evidence="3">
    <location>
        <begin position="572"/>
        <end position="587"/>
    </location>
</feature>
<dbReference type="Gene3D" id="1.10.10.1460">
    <property type="match status" value="1"/>
</dbReference>
<evidence type="ECO:0000313" key="5">
    <source>
        <dbReference type="Proteomes" id="UP000237144"/>
    </source>
</evidence>
<comment type="caution">
    <text evidence="4">The sequence shown here is derived from an EMBL/GenBank/DDBJ whole genome shotgun (WGS) entry which is preliminary data.</text>
</comment>
<feature type="compositionally biased region" description="Low complexity" evidence="3">
    <location>
        <begin position="296"/>
        <end position="305"/>
    </location>
</feature>
<feature type="compositionally biased region" description="Basic and acidic residues" evidence="3">
    <location>
        <begin position="540"/>
        <end position="571"/>
    </location>
</feature>
<dbReference type="Proteomes" id="UP000237144">
    <property type="component" value="Unassembled WGS sequence"/>
</dbReference>
<feature type="compositionally biased region" description="Acidic residues" evidence="3">
    <location>
        <begin position="715"/>
        <end position="729"/>
    </location>
</feature>
<keyword evidence="2" id="KW-0539">Nucleus</keyword>
<feature type="compositionally biased region" description="Low complexity" evidence="3">
    <location>
        <begin position="516"/>
        <end position="530"/>
    </location>
</feature>
<feature type="region of interest" description="Disordered" evidence="3">
    <location>
        <begin position="499"/>
        <end position="597"/>
    </location>
</feature>
<feature type="compositionally biased region" description="Acidic residues" evidence="3">
    <location>
        <begin position="505"/>
        <end position="515"/>
    </location>
</feature>
<feature type="compositionally biased region" description="Polar residues" evidence="3">
    <location>
        <begin position="129"/>
        <end position="160"/>
    </location>
</feature>
<feature type="compositionally biased region" description="Basic and acidic residues" evidence="3">
    <location>
        <begin position="242"/>
        <end position="258"/>
    </location>
</feature>
<feature type="compositionally biased region" description="Pro residues" evidence="3">
    <location>
        <begin position="395"/>
        <end position="407"/>
    </location>
</feature>
<feature type="region of interest" description="Disordered" evidence="3">
    <location>
        <begin position="679"/>
        <end position="746"/>
    </location>
</feature>
<dbReference type="GO" id="GO:0006260">
    <property type="term" value="P:DNA replication"/>
    <property type="evidence" value="ECO:0007669"/>
    <property type="project" value="InterPro"/>
</dbReference>
<dbReference type="STRING" id="741276.A0A2S5B673"/>
<feature type="compositionally biased region" description="Basic and acidic residues" evidence="3">
    <location>
        <begin position="431"/>
        <end position="451"/>
    </location>
</feature>
<reference evidence="4 5" key="1">
    <citation type="journal article" date="2018" name="Front. Microbiol.">
        <title>Prospects for Fungal Bioremediation of Acidic Radioactive Waste Sites: Characterization and Genome Sequence of Rhodotorula taiwanensis MD1149.</title>
        <authorList>
            <person name="Tkavc R."/>
            <person name="Matrosova V.Y."/>
            <person name="Grichenko O.E."/>
            <person name="Gostincar C."/>
            <person name="Volpe R.P."/>
            <person name="Klimenkova P."/>
            <person name="Gaidamakova E.K."/>
            <person name="Zhou C.E."/>
            <person name="Stewart B.J."/>
            <person name="Lyman M.G."/>
            <person name="Malfatti S.A."/>
            <person name="Rubinfeld B."/>
            <person name="Courtot M."/>
            <person name="Singh J."/>
            <person name="Dalgard C.L."/>
            <person name="Hamilton T."/>
            <person name="Frey K.G."/>
            <person name="Gunde-Cimerman N."/>
            <person name="Dugan L."/>
            <person name="Daly M.J."/>
        </authorList>
    </citation>
    <scope>NUCLEOTIDE SEQUENCE [LARGE SCALE GENOMIC DNA]</scope>
    <source>
        <strain evidence="4 5">MD1149</strain>
    </source>
</reference>
<evidence type="ECO:0000256" key="1">
    <source>
        <dbReference type="ARBA" id="ARBA00004123"/>
    </source>
</evidence>
<feature type="compositionally biased region" description="Low complexity" evidence="3">
    <location>
        <begin position="214"/>
        <end position="228"/>
    </location>
</feature>
<keyword evidence="5" id="KW-1185">Reference proteome</keyword>
<protein>
    <recommendedName>
        <fullName evidence="6">DNA replication regulator SLD2</fullName>
    </recommendedName>
</protein>
<dbReference type="EMBL" id="PJQD01000050">
    <property type="protein sequence ID" value="POY72284.1"/>
    <property type="molecule type" value="Genomic_DNA"/>
</dbReference>
<evidence type="ECO:0000313" key="4">
    <source>
        <dbReference type="EMBL" id="POY72284.1"/>
    </source>
</evidence>
<dbReference type="InterPro" id="IPR021110">
    <property type="entry name" value="DNA_rep_checkpnt_protein"/>
</dbReference>